<dbReference type="Pfam" id="PF08481">
    <property type="entry name" value="GBS_Bsp-like"/>
    <property type="match status" value="2"/>
</dbReference>
<evidence type="ECO:0000313" key="3">
    <source>
        <dbReference type="Proteomes" id="UP001206548"/>
    </source>
</evidence>
<accession>A0ABT2F8F8</accession>
<gene>
    <name evidence="2" type="ORF">NXS10_07355</name>
</gene>
<keyword evidence="3" id="KW-1185">Reference proteome</keyword>
<feature type="non-terminal residue" evidence="2">
    <location>
        <position position="1"/>
    </location>
</feature>
<reference evidence="2 3" key="1">
    <citation type="journal article" date="2023" name="Int. J. Syst. Evol. Microbiol.">
        <title>Streptococcus sciuri sp. nov., Staphylococcus marylandisciuri sp. nov. and Staphylococcus americanisciuri sp. nov., isolated from faeces of eastern grey squirrel (Sciurus carolinensis).</title>
        <authorList>
            <person name="Volokhov D.V."/>
            <person name="Zagorodnyaya T.A."/>
            <person name="Furtak V.A."/>
            <person name="Nattanmai G."/>
            <person name="Randall L."/>
            <person name="Jose S."/>
            <person name="Gao Y."/>
            <person name="Eisenberg T."/>
            <person name="Delmonte P."/>
            <person name="Blom J."/>
            <person name="Mitchell K.K."/>
        </authorList>
    </citation>
    <scope>NUCLEOTIDE SEQUENCE [LARGE SCALE GENOMIC DNA]</scope>
    <source>
        <strain evidence="2 3">SQ9-PEA</strain>
    </source>
</reference>
<dbReference type="InterPro" id="IPR013688">
    <property type="entry name" value="GBS_Bsp-like"/>
</dbReference>
<comment type="caution">
    <text evidence="2">The sequence shown here is derived from an EMBL/GenBank/DDBJ whole genome shotgun (WGS) entry which is preliminary data.</text>
</comment>
<name>A0ABT2F8F8_9STRE</name>
<dbReference type="Proteomes" id="UP001206548">
    <property type="component" value="Unassembled WGS sequence"/>
</dbReference>
<feature type="domain" description="Peptidase C39-like" evidence="1">
    <location>
        <begin position="241"/>
        <end position="374"/>
    </location>
</feature>
<sequence>HQTINILDHAGNTDDYIVHVYTDYTDGTTSAVNLGSYHIDIPEPEKPEIKVENYSKDKPTFDVVVRGSEKTKQIKDAHIAVWSSDKGQDDLKWYAPVVKNNQVHQTINILDHAGNTDDYIVHVYTDYTDGTTSAVNLGSYHIDIPKVGVATYKGTGNYELKVTGVPSSGSISFAVWSDEKGQDDLRWYAATRQNGQAIVKINVADHADTGTYNVHVYQFENDKPNFLIGYTFIVNQSNYKTPYYRQRDPRWAANVYGLSNMDRSGCTPTALAMVFSSLSGKEVLPTTVADYLYNNTDQFNKRWEGTGAQGILSAVDHWGYKATPLSNLNAVTTALQEGYHVLATVQNDIFVRRGSHELVLKGYNNSKTYVSDPYTPMLSGWYSVPQLWSEQSYHSEDRIGVPSPFIKITDI</sequence>
<organism evidence="2 3">
    <name type="scientific">Streptococcus sciuri</name>
    <dbReference type="NCBI Taxonomy" id="2973939"/>
    <lineage>
        <taxon>Bacteria</taxon>
        <taxon>Bacillati</taxon>
        <taxon>Bacillota</taxon>
        <taxon>Bacilli</taxon>
        <taxon>Lactobacillales</taxon>
        <taxon>Streptococcaceae</taxon>
        <taxon>Streptococcus</taxon>
    </lineage>
</organism>
<dbReference type="Gene3D" id="3.90.70.10">
    <property type="entry name" value="Cysteine proteinases"/>
    <property type="match status" value="1"/>
</dbReference>
<dbReference type="Pfam" id="PF13529">
    <property type="entry name" value="Peptidase_C39_2"/>
    <property type="match status" value="1"/>
</dbReference>
<evidence type="ECO:0000313" key="2">
    <source>
        <dbReference type="EMBL" id="MCS4488770.1"/>
    </source>
</evidence>
<dbReference type="EMBL" id="JANUXX010000008">
    <property type="protein sequence ID" value="MCS4488770.1"/>
    <property type="molecule type" value="Genomic_DNA"/>
</dbReference>
<dbReference type="RefSeq" id="WP_259139157.1">
    <property type="nucleotide sequence ID" value="NZ_JANUXX010000008.1"/>
</dbReference>
<evidence type="ECO:0000259" key="1">
    <source>
        <dbReference type="Pfam" id="PF13529"/>
    </source>
</evidence>
<proteinExistence type="predicted"/>
<dbReference type="Gene3D" id="2.60.40.3760">
    <property type="match status" value="2"/>
</dbReference>
<protein>
    <submittedName>
        <fullName evidence="2">GBS Bsp-like repeat-containing protein</fullName>
    </submittedName>
</protein>
<dbReference type="InterPro" id="IPR039564">
    <property type="entry name" value="Peptidase_C39-like"/>
</dbReference>